<evidence type="ECO:0000256" key="10">
    <source>
        <dbReference type="ARBA" id="ARBA00022737"/>
    </source>
</evidence>
<evidence type="ECO:0000256" key="11">
    <source>
        <dbReference type="ARBA" id="ARBA00022741"/>
    </source>
</evidence>
<dbReference type="FunFam" id="3.80.10.10:FF:000111">
    <property type="entry name" value="LRR receptor-like serine/threonine-protein kinase ERECTA"/>
    <property type="match status" value="1"/>
</dbReference>
<dbReference type="InterPro" id="IPR001611">
    <property type="entry name" value="Leu-rich_rpt"/>
</dbReference>
<comment type="similarity">
    <text evidence="2">Belongs to the RLP family.</text>
</comment>
<reference evidence="22" key="1">
    <citation type="submission" date="2023-07" db="EMBL/GenBank/DDBJ databases">
        <title>draft genome sequence of fig (Ficus carica).</title>
        <authorList>
            <person name="Takahashi T."/>
            <person name="Nishimura K."/>
        </authorList>
    </citation>
    <scope>NUCLEOTIDE SEQUENCE</scope>
</reference>
<dbReference type="PROSITE" id="PS50011">
    <property type="entry name" value="PROTEIN_KINASE_DOM"/>
    <property type="match status" value="1"/>
</dbReference>
<dbReference type="Pfam" id="PF13855">
    <property type="entry name" value="LRR_8"/>
    <property type="match status" value="1"/>
</dbReference>
<dbReference type="InterPro" id="IPR011009">
    <property type="entry name" value="Kinase-like_dom_sf"/>
</dbReference>
<dbReference type="EMBL" id="BTGU01000020">
    <property type="protein sequence ID" value="GMN45320.1"/>
    <property type="molecule type" value="Genomic_DNA"/>
</dbReference>
<evidence type="ECO:0000256" key="6">
    <source>
        <dbReference type="ARBA" id="ARBA00022614"/>
    </source>
</evidence>
<dbReference type="GO" id="GO:0005524">
    <property type="term" value="F:ATP binding"/>
    <property type="evidence" value="ECO:0007669"/>
    <property type="project" value="UniProtKB-KW"/>
</dbReference>
<dbReference type="GO" id="GO:0016020">
    <property type="term" value="C:membrane"/>
    <property type="evidence" value="ECO:0007669"/>
    <property type="project" value="UniProtKB-SubCell"/>
</dbReference>
<name>A0AA88A415_FICCA</name>
<keyword evidence="23" id="KW-1185">Reference proteome</keyword>
<evidence type="ECO:0000256" key="12">
    <source>
        <dbReference type="ARBA" id="ARBA00022777"/>
    </source>
</evidence>
<comment type="subcellular location">
    <subcellularLocation>
        <location evidence="1">Membrane</location>
        <topology evidence="1">Single-pass type I membrane protein</topology>
    </subcellularLocation>
</comment>
<evidence type="ECO:0000256" key="9">
    <source>
        <dbReference type="ARBA" id="ARBA00022729"/>
    </source>
</evidence>
<dbReference type="FunFam" id="1.10.510.10:FF:000479">
    <property type="entry name" value="Leucine-rich repeat receptor-like protein kinase"/>
    <property type="match status" value="1"/>
</dbReference>
<dbReference type="SUPFAM" id="SSF56112">
    <property type="entry name" value="Protein kinase-like (PK-like)"/>
    <property type="match status" value="1"/>
</dbReference>
<protein>
    <recommendedName>
        <fullName evidence="3">non-specific serine/threonine protein kinase</fullName>
        <ecNumber evidence="3">2.7.11.1</ecNumber>
    </recommendedName>
</protein>
<evidence type="ECO:0000256" key="14">
    <source>
        <dbReference type="ARBA" id="ARBA00022989"/>
    </source>
</evidence>
<evidence type="ECO:0000256" key="19">
    <source>
        <dbReference type="ARBA" id="ARBA00048679"/>
    </source>
</evidence>
<evidence type="ECO:0000256" key="20">
    <source>
        <dbReference type="SAM" id="Phobius"/>
    </source>
</evidence>
<dbReference type="Gene3D" id="3.80.10.10">
    <property type="entry name" value="Ribonuclease Inhibitor"/>
    <property type="match status" value="1"/>
</dbReference>
<dbReference type="PANTHER" id="PTHR48005:SF95">
    <property type="entry name" value="PROTEIN KINASE DOMAIN-CONTAINING PROTEIN"/>
    <property type="match status" value="1"/>
</dbReference>
<keyword evidence="8 20" id="KW-0812">Transmembrane</keyword>
<keyword evidence="12" id="KW-0418">Kinase</keyword>
<dbReference type="PANTHER" id="PTHR48005">
    <property type="entry name" value="LEUCINE RICH REPEAT KINASE 2"/>
    <property type="match status" value="1"/>
</dbReference>
<dbReference type="Pfam" id="PF07714">
    <property type="entry name" value="PK_Tyr_Ser-Thr"/>
    <property type="match status" value="1"/>
</dbReference>
<dbReference type="Pfam" id="PF00560">
    <property type="entry name" value="LRR_1"/>
    <property type="match status" value="1"/>
</dbReference>
<evidence type="ECO:0000256" key="18">
    <source>
        <dbReference type="ARBA" id="ARBA00047899"/>
    </source>
</evidence>
<dbReference type="AlphaFoldDB" id="A0AA88A415"/>
<dbReference type="GO" id="GO:0004674">
    <property type="term" value="F:protein serine/threonine kinase activity"/>
    <property type="evidence" value="ECO:0007669"/>
    <property type="project" value="UniProtKB-KW"/>
</dbReference>
<keyword evidence="17" id="KW-0325">Glycoprotein</keyword>
<dbReference type="InterPro" id="IPR003591">
    <property type="entry name" value="Leu-rich_rpt_typical-subtyp"/>
</dbReference>
<keyword evidence="16" id="KW-0675">Receptor</keyword>
<evidence type="ECO:0000313" key="23">
    <source>
        <dbReference type="Proteomes" id="UP001187192"/>
    </source>
</evidence>
<keyword evidence="7" id="KW-0808">Transferase</keyword>
<keyword evidence="9" id="KW-0732">Signal</keyword>
<evidence type="ECO:0000256" key="15">
    <source>
        <dbReference type="ARBA" id="ARBA00023136"/>
    </source>
</evidence>
<evidence type="ECO:0000256" key="13">
    <source>
        <dbReference type="ARBA" id="ARBA00022840"/>
    </source>
</evidence>
<gene>
    <name evidence="22" type="ORF">TIFTF001_014515</name>
</gene>
<feature type="domain" description="Protein kinase" evidence="21">
    <location>
        <begin position="240"/>
        <end position="499"/>
    </location>
</feature>
<dbReference type="EC" id="2.7.11.1" evidence="3"/>
<sequence>MNNNLLSGGLPQELRSLTDLNYLHLSTNRLNHSIPRSLGIFLKLHYLNLSHNNLNSEIPVQLGKLVQLSQLDLSHNYLSGEIPTEFSNLQSLQTLNLSHNSLSGVIPESFQELRGLDYVDISYNKLHGPIPENKAFQDASIEALQGNKGLSGNFRALQPCLESFSPQKNSNRVSWFVYVPFVIAGALVPTLLRIFIHNWRRNKLLQTEISNMENQDLHFLVSNFDGRTLYEEIIRATEDFKPMYCIGERGPGSVYRATLPSVGPNLVAIKKFHDPVLNLNQFLNEITALTEIRHRNVVKLYGFCLHSRHSFLVYEYIERGSLAEFLNLEEKARELDWRKRVNIVKGVAHALSYMHSDLSPPIVHWDISSKNSLLDSQYEAHVSDFDTAKLLRDSSSDWTAIAGTIVYVAPEFAYTMKVTEKGNVYSFGVLVLEVIAGKHPGNLILSLLSQSTDHNESLKLKNVLDQRLPLPTPETEDDLVRILKIASECLQENPTPDRP</sequence>
<evidence type="ECO:0000256" key="1">
    <source>
        <dbReference type="ARBA" id="ARBA00004479"/>
    </source>
</evidence>
<keyword evidence="15 20" id="KW-0472">Membrane</keyword>
<organism evidence="22 23">
    <name type="scientific">Ficus carica</name>
    <name type="common">Common fig</name>
    <dbReference type="NCBI Taxonomy" id="3494"/>
    <lineage>
        <taxon>Eukaryota</taxon>
        <taxon>Viridiplantae</taxon>
        <taxon>Streptophyta</taxon>
        <taxon>Embryophyta</taxon>
        <taxon>Tracheophyta</taxon>
        <taxon>Spermatophyta</taxon>
        <taxon>Magnoliopsida</taxon>
        <taxon>eudicotyledons</taxon>
        <taxon>Gunneridae</taxon>
        <taxon>Pentapetalae</taxon>
        <taxon>rosids</taxon>
        <taxon>fabids</taxon>
        <taxon>Rosales</taxon>
        <taxon>Moraceae</taxon>
        <taxon>Ficeae</taxon>
        <taxon>Ficus</taxon>
    </lineage>
</organism>
<dbReference type="InterPro" id="IPR001245">
    <property type="entry name" value="Ser-Thr/Tyr_kinase_cat_dom"/>
</dbReference>
<evidence type="ECO:0000256" key="2">
    <source>
        <dbReference type="ARBA" id="ARBA00009592"/>
    </source>
</evidence>
<evidence type="ECO:0000256" key="8">
    <source>
        <dbReference type="ARBA" id="ARBA00022692"/>
    </source>
</evidence>
<evidence type="ECO:0000256" key="16">
    <source>
        <dbReference type="ARBA" id="ARBA00023170"/>
    </source>
</evidence>
<dbReference type="InterPro" id="IPR032675">
    <property type="entry name" value="LRR_dom_sf"/>
</dbReference>
<dbReference type="InterPro" id="IPR000719">
    <property type="entry name" value="Prot_kinase_dom"/>
</dbReference>
<evidence type="ECO:0000256" key="17">
    <source>
        <dbReference type="ARBA" id="ARBA00023180"/>
    </source>
</evidence>
<dbReference type="PRINTS" id="PR00019">
    <property type="entry name" value="LEURICHRPT"/>
</dbReference>
<evidence type="ECO:0000256" key="3">
    <source>
        <dbReference type="ARBA" id="ARBA00012513"/>
    </source>
</evidence>
<dbReference type="FunFam" id="3.30.200.20:FF:000309">
    <property type="entry name" value="Leucine-rich repeat receptor protein kinase MSP1"/>
    <property type="match status" value="1"/>
</dbReference>
<dbReference type="Gene3D" id="3.30.200.20">
    <property type="entry name" value="Phosphorylase Kinase, domain 1"/>
    <property type="match status" value="1"/>
</dbReference>
<accession>A0AA88A415</accession>
<comment type="caution">
    <text evidence="22">The sequence shown here is derived from an EMBL/GenBank/DDBJ whole genome shotgun (WGS) entry which is preliminary data.</text>
</comment>
<keyword evidence="4" id="KW-0723">Serine/threonine-protein kinase</keyword>
<dbReference type="Gene3D" id="1.10.510.10">
    <property type="entry name" value="Transferase(Phosphotransferase) domain 1"/>
    <property type="match status" value="1"/>
</dbReference>
<keyword evidence="13" id="KW-0067">ATP-binding</keyword>
<keyword evidence="6" id="KW-0433">Leucine-rich repeat</keyword>
<dbReference type="PROSITE" id="PS51450">
    <property type="entry name" value="LRR"/>
    <property type="match status" value="1"/>
</dbReference>
<dbReference type="SMART" id="SM00369">
    <property type="entry name" value="LRR_TYP"/>
    <property type="match status" value="3"/>
</dbReference>
<dbReference type="SUPFAM" id="SSF52058">
    <property type="entry name" value="L domain-like"/>
    <property type="match status" value="1"/>
</dbReference>
<keyword evidence="11" id="KW-0547">Nucleotide-binding</keyword>
<feature type="transmembrane region" description="Helical" evidence="20">
    <location>
        <begin position="175"/>
        <end position="196"/>
    </location>
</feature>
<proteinExistence type="inferred from homology"/>
<comment type="catalytic activity">
    <reaction evidence="19">
        <text>L-seryl-[protein] + ATP = O-phospho-L-seryl-[protein] + ADP + H(+)</text>
        <dbReference type="Rhea" id="RHEA:17989"/>
        <dbReference type="Rhea" id="RHEA-COMP:9863"/>
        <dbReference type="Rhea" id="RHEA-COMP:11604"/>
        <dbReference type="ChEBI" id="CHEBI:15378"/>
        <dbReference type="ChEBI" id="CHEBI:29999"/>
        <dbReference type="ChEBI" id="CHEBI:30616"/>
        <dbReference type="ChEBI" id="CHEBI:83421"/>
        <dbReference type="ChEBI" id="CHEBI:456216"/>
        <dbReference type="EC" id="2.7.11.1"/>
    </reaction>
</comment>
<evidence type="ECO:0000256" key="4">
    <source>
        <dbReference type="ARBA" id="ARBA00022527"/>
    </source>
</evidence>
<evidence type="ECO:0000313" key="22">
    <source>
        <dbReference type="EMBL" id="GMN45320.1"/>
    </source>
</evidence>
<comment type="catalytic activity">
    <reaction evidence="18">
        <text>L-threonyl-[protein] + ATP = O-phospho-L-threonyl-[protein] + ADP + H(+)</text>
        <dbReference type="Rhea" id="RHEA:46608"/>
        <dbReference type="Rhea" id="RHEA-COMP:11060"/>
        <dbReference type="Rhea" id="RHEA-COMP:11605"/>
        <dbReference type="ChEBI" id="CHEBI:15378"/>
        <dbReference type="ChEBI" id="CHEBI:30013"/>
        <dbReference type="ChEBI" id="CHEBI:30616"/>
        <dbReference type="ChEBI" id="CHEBI:61977"/>
        <dbReference type="ChEBI" id="CHEBI:456216"/>
        <dbReference type="EC" id="2.7.11.1"/>
    </reaction>
</comment>
<dbReference type="InterPro" id="IPR051420">
    <property type="entry name" value="Ser_Thr_Kinases_DiverseReg"/>
</dbReference>
<evidence type="ECO:0000259" key="21">
    <source>
        <dbReference type="PROSITE" id="PS50011"/>
    </source>
</evidence>
<dbReference type="Proteomes" id="UP001187192">
    <property type="component" value="Unassembled WGS sequence"/>
</dbReference>
<keyword evidence="14 20" id="KW-1133">Transmembrane helix</keyword>
<evidence type="ECO:0000256" key="7">
    <source>
        <dbReference type="ARBA" id="ARBA00022679"/>
    </source>
</evidence>
<evidence type="ECO:0000256" key="5">
    <source>
        <dbReference type="ARBA" id="ARBA00022553"/>
    </source>
</evidence>
<keyword evidence="5" id="KW-0597">Phosphoprotein</keyword>
<keyword evidence="10" id="KW-0677">Repeat</keyword>